<geneLocation type="mitochondrion" evidence="1"/>
<protein>
    <submittedName>
        <fullName evidence="1">Uncharacterized protein</fullName>
    </submittedName>
</protein>
<sequence length="125" mass="14165">MSVGYTCSFYFSFYFSLREVISYLRVGNITRMNTRPSSSSETANHLSVCPLITQLSICMPAVSFCMPATYPGPANLNNKNIREARLSSMPVSLLYAPTKNEYQVAETIASHFFIYFLINTKFLLF</sequence>
<proteinExistence type="predicted"/>
<gene>
    <name evidence="1" type="ORF">ABT39_MTgene5796</name>
</gene>
<reference evidence="1" key="1">
    <citation type="journal article" date="2015" name="Genome Biol. Evol.">
        <title>Organellar Genomes of White Spruce (Picea glauca): Assembly and Annotation.</title>
        <authorList>
            <person name="Jackman S.D."/>
            <person name="Warren R.L."/>
            <person name="Gibb E.A."/>
            <person name="Vandervalk B.P."/>
            <person name="Mohamadi H."/>
            <person name="Chu J."/>
            <person name="Raymond A."/>
            <person name="Pleasance S."/>
            <person name="Coope R."/>
            <person name="Wildung M.R."/>
            <person name="Ritland C.E."/>
            <person name="Bousquet J."/>
            <person name="Jones S.J."/>
            <person name="Bohlmann J."/>
            <person name="Birol I."/>
        </authorList>
    </citation>
    <scope>NUCLEOTIDE SEQUENCE [LARGE SCALE GENOMIC DNA]</scope>
    <source>
        <tissue evidence="1">Flushing bud</tissue>
    </source>
</reference>
<name>A0A101LYF2_PICGL</name>
<accession>A0A101LYF2</accession>
<evidence type="ECO:0000313" key="1">
    <source>
        <dbReference type="EMBL" id="KUM47610.1"/>
    </source>
</evidence>
<comment type="caution">
    <text evidence="1">The sequence shown here is derived from an EMBL/GenBank/DDBJ whole genome shotgun (WGS) entry which is preliminary data.</text>
</comment>
<keyword evidence="1" id="KW-0496">Mitochondrion</keyword>
<dbReference type="AlphaFoldDB" id="A0A101LYF2"/>
<dbReference type="EMBL" id="LKAM01000007">
    <property type="protein sequence ID" value="KUM47610.1"/>
    <property type="molecule type" value="Genomic_DNA"/>
</dbReference>
<organism evidence="1">
    <name type="scientific">Picea glauca</name>
    <name type="common">White spruce</name>
    <name type="synonym">Pinus glauca</name>
    <dbReference type="NCBI Taxonomy" id="3330"/>
    <lineage>
        <taxon>Eukaryota</taxon>
        <taxon>Viridiplantae</taxon>
        <taxon>Streptophyta</taxon>
        <taxon>Embryophyta</taxon>
        <taxon>Tracheophyta</taxon>
        <taxon>Spermatophyta</taxon>
        <taxon>Pinopsida</taxon>
        <taxon>Pinidae</taxon>
        <taxon>Conifers I</taxon>
        <taxon>Pinales</taxon>
        <taxon>Pinaceae</taxon>
        <taxon>Picea</taxon>
    </lineage>
</organism>